<evidence type="ECO:0000256" key="1">
    <source>
        <dbReference type="ARBA" id="ARBA00003891"/>
    </source>
</evidence>
<dbReference type="InParanoid" id="A0A6J2VIU2"/>
<organism evidence="10 11">
    <name type="scientific">Chanos chanos</name>
    <name type="common">Milkfish</name>
    <name type="synonym">Mugil chanos</name>
    <dbReference type="NCBI Taxonomy" id="29144"/>
    <lineage>
        <taxon>Eukaryota</taxon>
        <taxon>Metazoa</taxon>
        <taxon>Chordata</taxon>
        <taxon>Craniata</taxon>
        <taxon>Vertebrata</taxon>
        <taxon>Euteleostomi</taxon>
        <taxon>Actinopterygii</taxon>
        <taxon>Neopterygii</taxon>
        <taxon>Teleostei</taxon>
        <taxon>Ostariophysi</taxon>
        <taxon>Gonorynchiformes</taxon>
        <taxon>Chanidae</taxon>
        <taxon>Chanos</taxon>
    </lineage>
</organism>
<dbReference type="AlphaFoldDB" id="A0A6J2VIU2"/>
<dbReference type="PANTHER" id="PTHR33966">
    <property type="entry name" value="PROTEIN ODR-4 HOMOLOG"/>
    <property type="match status" value="1"/>
</dbReference>
<reference evidence="11" key="1">
    <citation type="submission" date="2025-08" db="UniProtKB">
        <authorList>
            <consortium name="RefSeq"/>
        </authorList>
    </citation>
    <scope>IDENTIFICATION</scope>
</reference>
<dbReference type="CTD" id="54953"/>
<keyword evidence="10" id="KW-1185">Reference proteome</keyword>
<accession>A0A6J2VIU2</accession>
<comment type="subcellular location">
    <subcellularLocation>
        <location evidence="2">Membrane</location>
    </subcellularLocation>
</comment>
<dbReference type="PANTHER" id="PTHR33966:SF1">
    <property type="entry name" value="PROTEIN ODR-4 HOMOLOG"/>
    <property type="match status" value="1"/>
</dbReference>
<evidence type="ECO:0000256" key="2">
    <source>
        <dbReference type="ARBA" id="ARBA00004370"/>
    </source>
</evidence>
<feature type="compositionally biased region" description="Polar residues" evidence="8">
    <location>
        <begin position="386"/>
        <end position="400"/>
    </location>
</feature>
<evidence type="ECO:0000256" key="6">
    <source>
        <dbReference type="ARBA" id="ARBA00022989"/>
    </source>
</evidence>
<dbReference type="Proteomes" id="UP000504632">
    <property type="component" value="Chromosome 5"/>
</dbReference>
<gene>
    <name evidence="11" type="primary">odr4</name>
</gene>
<evidence type="ECO:0000256" key="9">
    <source>
        <dbReference type="SAM" id="Phobius"/>
    </source>
</evidence>
<keyword evidence="6 9" id="KW-1133">Transmembrane helix</keyword>
<evidence type="ECO:0000256" key="7">
    <source>
        <dbReference type="ARBA" id="ARBA00023136"/>
    </source>
</evidence>
<comment type="similarity">
    <text evidence="3">Belongs to the ODR-4 family.</text>
</comment>
<dbReference type="GO" id="GO:0008104">
    <property type="term" value="P:intracellular protein localization"/>
    <property type="evidence" value="ECO:0007669"/>
    <property type="project" value="TreeGrafter"/>
</dbReference>
<dbReference type="InterPro" id="IPR029454">
    <property type="entry name" value="ODR-4-like"/>
</dbReference>
<protein>
    <recommendedName>
        <fullName evidence="4">Protein odr-4 homolog</fullName>
    </recommendedName>
</protein>
<evidence type="ECO:0000313" key="10">
    <source>
        <dbReference type="Proteomes" id="UP000504632"/>
    </source>
</evidence>
<dbReference type="OrthoDB" id="21458at2759"/>
<keyword evidence="5 9" id="KW-0812">Transmembrane</keyword>
<keyword evidence="7 9" id="KW-0472">Membrane</keyword>
<dbReference type="Pfam" id="PF14778">
    <property type="entry name" value="ODR4-like"/>
    <property type="match status" value="1"/>
</dbReference>
<comment type="function">
    <text evidence="1">May play a role in the trafficking of a subset of G-protein coupled receptors.</text>
</comment>
<evidence type="ECO:0000256" key="4">
    <source>
        <dbReference type="ARBA" id="ARBA00020550"/>
    </source>
</evidence>
<evidence type="ECO:0000256" key="5">
    <source>
        <dbReference type="ARBA" id="ARBA00022692"/>
    </source>
</evidence>
<sequence>MGRGYIVEEVVEKYLANLQAAVGTCLTGLLIGQCSLQRDFVVLAVQTPHRESEGQSESRGASSLDAIDMEWVTEHARQVSRMLPGGLSILGVFLITPSDLAKEAQNTLRRLVFAIEKHVTKGRLWDLSEDDVTDRVTLHICSKTRKAVCKTFDVKDPKCSAKPADWKYQSGASLSWPMLTCSVELGLHIPVTGTSLENMDRCMKDGLKTWAQQIGAGICLLNGKQLADEADLIPGAKKNTKMTQQTFRAQILVSAIDPQGDQRSTALVQACSGSLTINGTVHCRAYIHTNKPKAKQAIEALKRDIMNTIFCRAEMLLEDLLMNEGESKGPASGQQSLPHRVFAPLPGTGLCVCDYMFPDETTADVAERFKEMLDRDTAEEEIDTSLEPSQAHASVSSGVAENTPDGPLLDSPHLTPTDASKSQGTFQHYVGAAVAAGIALLVTATSLLYLSD</sequence>
<dbReference type="GO" id="GO:0012505">
    <property type="term" value="C:endomembrane system"/>
    <property type="evidence" value="ECO:0007669"/>
    <property type="project" value="TreeGrafter"/>
</dbReference>
<proteinExistence type="inferred from homology"/>
<dbReference type="GeneID" id="115812807"/>
<evidence type="ECO:0000256" key="3">
    <source>
        <dbReference type="ARBA" id="ARBA00010131"/>
    </source>
</evidence>
<feature type="transmembrane region" description="Helical" evidence="9">
    <location>
        <begin position="429"/>
        <end position="450"/>
    </location>
</feature>
<name>A0A6J2VIU2_CHACN</name>
<evidence type="ECO:0000313" key="11">
    <source>
        <dbReference type="RefSeq" id="XP_030631176.1"/>
    </source>
</evidence>
<dbReference type="RefSeq" id="XP_030631176.1">
    <property type="nucleotide sequence ID" value="XM_030775316.1"/>
</dbReference>
<feature type="region of interest" description="Disordered" evidence="8">
    <location>
        <begin position="376"/>
        <end position="422"/>
    </location>
</feature>
<dbReference type="GO" id="GO:0016020">
    <property type="term" value="C:membrane"/>
    <property type="evidence" value="ECO:0007669"/>
    <property type="project" value="UniProtKB-SubCell"/>
</dbReference>
<evidence type="ECO:0000256" key="8">
    <source>
        <dbReference type="SAM" id="MobiDB-lite"/>
    </source>
</evidence>